<dbReference type="InterPro" id="IPR009000">
    <property type="entry name" value="Transl_B-barrel_sf"/>
</dbReference>
<sequence>MAKIRVYELSKELNISSRELIDILLTEFSIKVKNHMSVLEEEDAELIKEIFEENKDLATGNKENGSGKSIIDEYEEELDESVNAKKKKNKKNAKNENITNEESVQEKEVKDIEEIIIEIEDTITVKDFSDKLDKPINEVIKELMFMGVMAAINQELDFDTAEKLGEKFNAMVVRKEDTSGILEQEEDDDEVGNEKRPPVVTVMGHVDHGKTSILDAIRKAKVTATEAGGITQHIGAYTVNVNGEKVTFLDTPGHEAFTTMRSRGAQITDVVILVVAADDGIMPQTAEAINHCKAAEVPIIVAINKIDKEGANIDRVKQELTEYNLIPEDWGGDVICVPVSAHTKEGLDTLLEMVILTSEMEELKADPTRMAKGTVIEAKLDKGRGPVATLLVQNGTLNTGDSIIVGSTYGRIRAMFDDKGKKIKSAGPSIPVEVLGLSEVPDAGDRFNVVKDEKTARNMAEKRKDKLKEQNLSTNRVSLEDLYSQIREGKVKELSVIVRADVQGSAEAVKQSLEKLSTEDVKVRVIHGAVGAISETDVTLAAASNAVIIGFNVRPSNNAATLAEKEGVNIRTYRIIYDAIEDVKSAMIGMLEPEYKEVVLGTAEVRATYKISSVGTIAGAYVLNGKIVRNSDVRIIRDGIVVFESKLASLKRFKDDVKEVASGYECGIMVEKFNDIKEGDLIEAYTMEEIKPKHL</sequence>
<dbReference type="Gene3D" id="2.40.30.10">
    <property type="entry name" value="Translation factors"/>
    <property type="match status" value="2"/>
</dbReference>
<keyword evidence="5 8" id="KW-0648">Protein biosynthesis</keyword>
<evidence type="ECO:0000256" key="3">
    <source>
        <dbReference type="ARBA" id="ARBA00022540"/>
    </source>
</evidence>
<evidence type="ECO:0000256" key="10">
    <source>
        <dbReference type="SAM" id="MobiDB-lite"/>
    </source>
</evidence>
<keyword evidence="3 8" id="KW-0396">Initiation factor</keyword>
<evidence type="ECO:0000256" key="1">
    <source>
        <dbReference type="ARBA" id="ARBA00007733"/>
    </source>
</evidence>
<keyword evidence="13" id="KW-1185">Reference proteome</keyword>
<comment type="subcellular location">
    <subcellularLocation>
        <location evidence="8">Cytoplasm</location>
    </subcellularLocation>
</comment>
<dbReference type="NCBIfam" id="TIGR00231">
    <property type="entry name" value="small_GTP"/>
    <property type="match status" value="1"/>
</dbReference>
<dbReference type="PROSITE" id="PS01176">
    <property type="entry name" value="IF2"/>
    <property type="match status" value="1"/>
</dbReference>
<feature type="binding site" evidence="8">
    <location>
        <begin position="304"/>
        <end position="307"/>
    </location>
    <ligand>
        <name>GTP</name>
        <dbReference type="ChEBI" id="CHEBI:37565"/>
    </ligand>
</feature>
<evidence type="ECO:0000313" key="13">
    <source>
        <dbReference type="Proteomes" id="UP001144612"/>
    </source>
</evidence>
<dbReference type="Pfam" id="PF04760">
    <property type="entry name" value="IF2_N"/>
    <property type="match status" value="2"/>
</dbReference>
<dbReference type="RefSeq" id="WP_268060669.1">
    <property type="nucleotide sequence ID" value="NZ_JAPQFJ010000005.1"/>
</dbReference>
<keyword evidence="6 8" id="KW-0342">GTP-binding</keyword>
<dbReference type="PANTHER" id="PTHR43381:SF5">
    <property type="entry name" value="TR-TYPE G DOMAIN-CONTAINING PROTEIN"/>
    <property type="match status" value="1"/>
</dbReference>
<comment type="function">
    <text evidence="7 8 9">One of the essential components for the initiation of protein synthesis. Protects formylmethionyl-tRNA from spontaneous hydrolysis and promotes its binding to the 30S ribosomal subunits. Also involved in the hydrolysis of GTP during the formation of the 70S ribosomal complex.</text>
</comment>
<feature type="region of interest" description="Disordered" evidence="10">
    <location>
        <begin position="81"/>
        <end position="105"/>
    </location>
</feature>
<dbReference type="SUPFAM" id="SSF50447">
    <property type="entry name" value="Translation proteins"/>
    <property type="match status" value="2"/>
</dbReference>
<evidence type="ECO:0000313" key="12">
    <source>
        <dbReference type="EMBL" id="MCY6958254.1"/>
    </source>
</evidence>
<dbReference type="SUPFAM" id="SSF52540">
    <property type="entry name" value="P-loop containing nucleoside triphosphate hydrolases"/>
    <property type="match status" value="1"/>
</dbReference>
<dbReference type="Gene3D" id="1.10.10.2480">
    <property type="match status" value="1"/>
</dbReference>
<reference evidence="12" key="1">
    <citation type="submission" date="2022-12" db="EMBL/GenBank/DDBJ databases">
        <title>Clostridium sp. nov., isolated from industrial wastewater.</title>
        <authorList>
            <person name="Jiayan W."/>
        </authorList>
    </citation>
    <scope>NUCLEOTIDE SEQUENCE</scope>
    <source>
        <strain evidence="12">ZC22-4</strain>
    </source>
</reference>
<evidence type="ECO:0000256" key="5">
    <source>
        <dbReference type="ARBA" id="ARBA00022917"/>
    </source>
</evidence>
<dbReference type="InterPro" id="IPR036925">
    <property type="entry name" value="TIF_IF2_dom3_sf"/>
</dbReference>
<dbReference type="GO" id="GO:0003743">
    <property type="term" value="F:translation initiation factor activity"/>
    <property type="evidence" value="ECO:0007669"/>
    <property type="project" value="UniProtKB-KW"/>
</dbReference>
<feature type="binding site" evidence="8">
    <location>
        <begin position="250"/>
        <end position="254"/>
    </location>
    <ligand>
        <name>GTP</name>
        <dbReference type="ChEBI" id="CHEBI:37565"/>
    </ligand>
</feature>
<dbReference type="InterPro" id="IPR053905">
    <property type="entry name" value="EF-G-like_DII"/>
</dbReference>
<organism evidence="12 13">
    <name type="scientific">Clostridium brassicae</name>
    <dbReference type="NCBI Taxonomy" id="2999072"/>
    <lineage>
        <taxon>Bacteria</taxon>
        <taxon>Bacillati</taxon>
        <taxon>Bacillota</taxon>
        <taxon>Clostridia</taxon>
        <taxon>Eubacteriales</taxon>
        <taxon>Clostridiaceae</taxon>
        <taxon>Clostridium</taxon>
    </lineage>
</organism>
<name>A0ABT4D7I3_9CLOT</name>
<feature type="region of interest" description="G-domain" evidence="8">
    <location>
        <begin position="198"/>
        <end position="346"/>
    </location>
</feature>
<dbReference type="CDD" id="cd03692">
    <property type="entry name" value="mtIF2_IVc"/>
    <property type="match status" value="1"/>
</dbReference>
<keyword evidence="8" id="KW-0963">Cytoplasm</keyword>
<dbReference type="InterPro" id="IPR000795">
    <property type="entry name" value="T_Tr_GTP-bd_dom"/>
</dbReference>
<protein>
    <recommendedName>
        <fullName evidence="2 8">Translation initiation factor IF-2</fullName>
    </recommendedName>
</protein>
<evidence type="ECO:0000256" key="8">
    <source>
        <dbReference type="HAMAP-Rule" id="MF_00100"/>
    </source>
</evidence>
<proteinExistence type="inferred from homology"/>
<dbReference type="NCBIfam" id="TIGR00487">
    <property type="entry name" value="IF-2"/>
    <property type="match status" value="1"/>
</dbReference>
<dbReference type="PROSITE" id="PS51722">
    <property type="entry name" value="G_TR_2"/>
    <property type="match status" value="1"/>
</dbReference>
<feature type="domain" description="Tr-type G" evidence="11">
    <location>
        <begin position="195"/>
        <end position="364"/>
    </location>
</feature>
<dbReference type="PANTHER" id="PTHR43381">
    <property type="entry name" value="TRANSLATION INITIATION FACTOR IF-2-RELATED"/>
    <property type="match status" value="1"/>
</dbReference>
<dbReference type="SUPFAM" id="SSF52156">
    <property type="entry name" value="Initiation factor IF2/eIF5b, domain 3"/>
    <property type="match status" value="1"/>
</dbReference>
<comment type="similarity">
    <text evidence="1 8 9">Belongs to the TRAFAC class translation factor GTPase superfamily. Classic translation factor GTPase family. IF-2 subfamily.</text>
</comment>
<dbReference type="CDD" id="cd01887">
    <property type="entry name" value="IF2_eIF5B"/>
    <property type="match status" value="1"/>
</dbReference>
<dbReference type="InterPro" id="IPR023115">
    <property type="entry name" value="TIF_IF2_dom3"/>
</dbReference>
<dbReference type="InterPro" id="IPR044145">
    <property type="entry name" value="IF2_II"/>
</dbReference>
<dbReference type="InterPro" id="IPR015760">
    <property type="entry name" value="TIF_IF2"/>
</dbReference>
<evidence type="ECO:0000256" key="2">
    <source>
        <dbReference type="ARBA" id="ARBA00020675"/>
    </source>
</evidence>
<dbReference type="InterPro" id="IPR027417">
    <property type="entry name" value="P-loop_NTPase"/>
</dbReference>
<dbReference type="InterPro" id="IPR005225">
    <property type="entry name" value="Small_GTP-bd"/>
</dbReference>
<dbReference type="InterPro" id="IPR000178">
    <property type="entry name" value="TF_IF2_bacterial-like"/>
</dbReference>
<accession>A0ABT4D7I3</accession>
<comment type="caution">
    <text evidence="12">The sequence shown here is derived from an EMBL/GenBank/DDBJ whole genome shotgun (WGS) entry which is preliminary data.</text>
</comment>
<evidence type="ECO:0000256" key="6">
    <source>
        <dbReference type="ARBA" id="ARBA00023134"/>
    </source>
</evidence>
<dbReference type="CDD" id="cd03702">
    <property type="entry name" value="IF2_mtIF2_II"/>
    <property type="match status" value="1"/>
</dbReference>
<evidence type="ECO:0000256" key="7">
    <source>
        <dbReference type="ARBA" id="ARBA00025162"/>
    </source>
</evidence>
<dbReference type="Pfam" id="PF00009">
    <property type="entry name" value="GTP_EFTU"/>
    <property type="match status" value="1"/>
</dbReference>
<dbReference type="Gene3D" id="3.40.50.10050">
    <property type="entry name" value="Translation initiation factor IF- 2, domain 3"/>
    <property type="match status" value="1"/>
</dbReference>
<feature type="binding site" evidence="8">
    <location>
        <begin position="204"/>
        <end position="211"/>
    </location>
    <ligand>
        <name>GTP</name>
        <dbReference type="ChEBI" id="CHEBI:37565"/>
    </ligand>
</feature>
<dbReference type="Proteomes" id="UP001144612">
    <property type="component" value="Unassembled WGS sequence"/>
</dbReference>
<dbReference type="InterPro" id="IPR006847">
    <property type="entry name" value="IF2_N"/>
</dbReference>
<gene>
    <name evidence="8 12" type="primary">infB</name>
    <name evidence="12" type="ORF">OW729_06515</name>
</gene>
<dbReference type="EMBL" id="JAPQFJ010000005">
    <property type="protein sequence ID" value="MCY6958254.1"/>
    <property type="molecule type" value="Genomic_DNA"/>
</dbReference>
<evidence type="ECO:0000256" key="4">
    <source>
        <dbReference type="ARBA" id="ARBA00022741"/>
    </source>
</evidence>
<evidence type="ECO:0000259" key="11">
    <source>
        <dbReference type="PROSITE" id="PS51722"/>
    </source>
</evidence>
<dbReference type="Gene3D" id="3.40.50.300">
    <property type="entry name" value="P-loop containing nucleotide triphosphate hydrolases"/>
    <property type="match status" value="1"/>
</dbReference>
<dbReference type="Pfam" id="PF22042">
    <property type="entry name" value="EF-G_D2"/>
    <property type="match status" value="1"/>
</dbReference>
<dbReference type="HAMAP" id="MF_00100_B">
    <property type="entry name" value="IF_2_B"/>
    <property type="match status" value="1"/>
</dbReference>
<keyword evidence="4 8" id="KW-0547">Nucleotide-binding</keyword>
<dbReference type="Pfam" id="PF11987">
    <property type="entry name" value="IF-2"/>
    <property type="match status" value="1"/>
</dbReference>
<evidence type="ECO:0000256" key="9">
    <source>
        <dbReference type="RuleBase" id="RU000644"/>
    </source>
</evidence>